<feature type="transmembrane region" description="Helical" evidence="1">
    <location>
        <begin position="429"/>
        <end position="449"/>
    </location>
</feature>
<organism evidence="2 3">
    <name type="scientific">Caulobacter vibrioides (strain NA1000 / CB15N)</name>
    <name type="common">Caulobacter crescentus</name>
    <dbReference type="NCBI Taxonomy" id="565050"/>
    <lineage>
        <taxon>Bacteria</taxon>
        <taxon>Pseudomonadati</taxon>
        <taxon>Pseudomonadota</taxon>
        <taxon>Alphaproteobacteria</taxon>
        <taxon>Caulobacterales</taxon>
        <taxon>Caulobacteraceae</taxon>
        <taxon>Caulobacter</taxon>
    </lineage>
</organism>
<dbReference type="GO" id="GO:0042910">
    <property type="term" value="F:xenobiotic transmembrane transporter activity"/>
    <property type="evidence" value="ECO:0007669"/>
    <property type="project" value="TreeGrafter"/>
</dbReference>
<dbReference type="GeneID" id="7330813"/>
<evidence type="ECO:0000313" key="2">
    <source>
        <dbReference type="EMBL" id="ACL96684.1"/>
    </source>
</evidence>
<dbReference type="InterPro" id="IPR001036">
    <property type="entry name" value="Acrflvin-R"/>
</dbReference>
<proteinExistence type="predicted"/>
<evidence type="ECO:0000256" key="1">
    <source>
        <dbReference type="SAM" id="Phobius"/>
    </source>
</evidence>
<dbReference type="Gene3D" id="3.30.70.1320">
    <property type="entry name" value="Multidrug efflux transporter AcrB pore domain like"/>
    <property type="match status" value="1"/>
</dbReference>
<dbReference type="SUPFAM" id="SSF82693">
    <property type="entry name" value="Multidrug efflux transporter AcrB pore domain, PN1, PN2, PC1 and PC2 subdomains"/>
    <property type="match status" value="3"/>
</dbReference>
<dbReference type="PRINTS" id="PR00702">
    <property type="entry name" value="ACRIFLAVINRP"/>
</dbReference>
<dbReference type="RefSeq" id="YP_002518592.1">
    <property type="nucleotide sequence ID" value="NC_011916.1"/>
</dbReference>
<gene>
    <name evidence="2" type="primary">acrB5</name>
    <name evidence="2" type="ordered locus">CCNA_03219</name>
</gene>
<dbReference type="AlphaFoldDB" id="A0A0H3CCP7"/>
<keyword evidence="1" id="KW-0472">Membrane</keyword>
<dbReference type="Pfam" id="PF00873">
    <property type="entry name" value="ACR_tran"/>
    <property type="match status" value="1"/>
</dbReference>
<feature type="transmembrane region" description="Helical" evidence="1">
    <location>
        <begin position="985"/>
        <end position="1006"/>
    </location>
</feature>
<name>A0A0H3CCP7_CAUVN</name>
<evidence type="ECO:0000313" key="3">
    <source>
        <dbReference type="Proteomes" id="UP000001364"/>
    </source>
</evidence>
<dbReference type="Proteomes" id="UP000001364">
    <property type="component" value="Chromosome"/>
</dbReference>
<feature type="transmembrane region" description="Helical" evidence="1">
    <location>
        <begin position="461"/>
        <end position="484"/>
    </location>
</feature>
<dbReference type="HOGENOM" id="CLU_002755_1_2_5"/>
<dbReference type="SUPFAM" id="SSF82714">
    <property type="entry name" value="Multidrug efflux transporter AcrB TolC docking domain, DN and DC subdomains"/>
    <property type="match status" value="2"/>
</dbReference>
<dbReference type="PANTHER" id="PTHR32063:SF0">
    <property type="entry name" value="SWARMING MOTILITY PROTEIN SWRC"/>
    <property type="match status" value="1"/>
</dbReference>
<feature type="transmembrane region" description="Helical" evidence="1">
    <location>
        <begin position="519"/>
        <end position="540"/>
    </location>
</feature>
<feature type="transmembrane region" description="Helical" evidence="1">
    <location>
        <begin position="914"/>
        <end position="937"/>
    </location>
</feature>
<feature type="transmembrane region" description="Helical" evidence="1">
    <location>
        <begin position="385"/>
        <end position="408"/>
    </location>
</feature>
<accession>A0A0H3CCP7</accession>
<dbReference type="Gene3D" id="1.20.1640.10">
    <property type="entry name" value="Multidrug efflux transporter AcrB transmembrane domain"/>
    <property type="match status" value="2"/>
</dbReference>
<dbReference type="Gene3D" id="3.30.2090.10">
    <property type="entry name" value="Multidrug efflux transporter AcrB TolC docking domain, DN and DC subdomains"/>
    <property type="match status" value="2"/>
</dbReference>
<dbReference type="Gene3D" id="3.30.70.1430">
    <property type="entry name" value="Multidrug efflux transporter AcrB pore domain"/>
    <property type="match status" value="2"/>
</dbReference>
<dbReference type="PATRIC" id="fig|565050.3.peg.3145"/>
<dbReference type="SUPFAM" id="SSF82866">
    <property type="entry name" value="Multidrug efflux transporter AcrB transmembrane domain"/>
    <property type="match status" value="2"/>
</dbReference>
<dbReference type="SMR" id="A0A0H3CCP7"/>
<dbReference type="RefSeq" id="WP_010920956.1">
    <property type="nucleotide sequence ID" value="NC_011916.1"/>
</dbReference>
<feature type="transmembrane region" description="Helical" evidence="1">
    <location>
        <begin position="958"/>
        <end position="979"/>
    </location>
</feature>
<reference evidence="2 3" key="1">
    <citation type="journal article" date="2010" name="J. Bacteriol.">
        <title>The genetic basis of laboratory adaptation in Caulobacter crescentus.</title>
        <authorList>
            <person name="Marks M.E."/>
            <person name="Castro-Rojas C.M."/>
            <person name="Teiling C."/>
            <person name="Du L."/>
            <person name="Kapatral V."/>
            <person name="Walunas T.L."/>
            <person name="Crosson S."/>
        </authorList>
    </citation>
    <scope>NUCLEOTIDE SEQUENCE [LARGE SCALE GENOMIC DNA]</scope>
    <source>
        <strain evidence="3">NA1000 / CB15N</strain>
    </source>
</reference>
<dbReference type="PANTHER" id="PTHR32063">
    <property type="match status" value="1"/>
</dbReference>
<dbReference type="EMBL" id="CP001340">
    <property type="protein sequence ID" value="ACL96684.1"/>
    <property type="molecule type" value="Genomic_DNA"/>
</dbReference>
<protein>
    <submittedName>
        <fullName evidence="2">Cation/multidrug efflux pump acrB5</fullName>
    </submittedName>
</protein>
<keyword evidence="3" id="KW-1185">Reference proteome</keyword>
<dbReference type="OrthoDB" id="9806532at2"/>
<dbReference type="KEGG" id="ccs:CCNA_03219"/>
<keyword evidence="1" id="KW-1133">Transmembrane helix</keyword>
<feature type="transmembrane region" description="Helical" evidence="1">
    <location>
        <begin position="859"/>
        <end position="879"/>
    </location>
</feature>
<dbReference type="GO" id="GO:0005886">
    <property type="term" value="C:plasma membrane"/>
    <property type="evidence" value="ECO:0007669"/>
    <property type="project" value="TreeGrafter"/>
</dbReference>
<feature type="transmembrane region" description="Helical" evidence="1">
    <location>
        <begin position="886"/>
        <end position="908"/>
    </location>
</feature>
<sequence length="1022" mass="109857">MKFDLSTFAVRRWQFTLVAFGLLVMLGFNAFTSIPRSEDPHFPIPIVIVRAVLPGAEPSEMEQLVVDPIEDAVDGLDNIEKVESVSLDGAAVVSVHFTWDVDPERKYDQVVREVNAIRGNLPTGLARLDIQRARTTEVSVVQVALTSDTLPMRRLEKVADRLRERLDRVPGVREAQYWGAPPSDVQVTLDLARLSALKLPATAVTDALRAAGAEAPIGAVQAGERRFNVKSGGAFRDLKTIGDTPVRSIGGKVVRVSDVATIGWAQQEPTHVTRFNGKRAVFITVKQKDGQDVAKITQEVRKVLDEYERALPAGVKLERAFFQAENVKHRLKNLFRDFGIALVLVLITLLPLGPRAGVVVMVSIPLSLLIGLSMLQAFGFTLNQLSIAGFVLSLGLLVDDSIVITENIARRIREGEERTEAAVNGARQIGLAVVGCTATLMLAFLPLMALPAGSGAYIKSLPVTVLCTVGASLLVSLTIIPFLASRILDKHSDPEGNALLRAVNGGIQRFYRPVLHASLARPWLALALMLALCATTVPLVKVIGSSLFPPAETPQFLIRIETPDGASLARTDQALRFVDARLAKEPEILWRASNLGRGNPQIFYNKTQRESSNSFAEVYASFEAWKPGKSDKVLDALRADFAKYPGARITVVAFENGPPIDAPIAIRITGQNLEVLKALAARTEAALKDTPGARDVSNPMRLDRTDLDLGVDEAKAAALGVPAGAARRVTRLALSGEEAARFRDPDGDDYAVRVRLPTAQVDGAARNPLSALNGVYVPTAEGEAAPLGAIATPTLRSSPARIDRFDRERTVTVTSYVATGYLTAKVTQDVVQRLEKEVPMPPGYRLSLGGQAEAQSESFAGLGAAVLVAIFGILAVLVLEFQKFKTALVVAGIIPFGIFGAVLALALTGNSLSFTATIGLIALIGIEIKNSILLVDFTEQLRREGMNLHDAIEKAGEVRFLPVLLTSVTAIGGLLPLALERSGLYSPLAIAIIGGLITSTLLSRVATPVMYWLTARGKAEAV</sequence>
<feature type="transmembrane region" description="Helical" evidence="1">
    <location>
        <begin position="334"/>
        <end position="352"/>
    </location>
</feature>
<dbReference type="InterPro" id="IPR027463">
    <property type="entry name" value="AcrB_DN_DC_subdom"/>
</dbReference>
<keyword evidence="1" id="KW-0812">Transmembrane</keyword>
<dbReference type="Gene3D" id="3.30.70.1440">
    <property type="entry name" value="Multidrug efflux transporter AcrB pore domain"/>
    <property type="match status" value="1"/>
</dbReference>
<dbReference type="PhylomeDB" id="A0A0H3CCP7"/>